<keyword evidence="1" id="KW-0472">Membrane</keyword>
<dbReference type="InterPro" id="IPR027787">
    <property type="entry name" value="Alpha/beta-hydrolase_catalytic"/>
</dbReference>
<sequence length="654" mass="70968">MKRIVAATASAASWIALAPSLVPRTWWMTAVNVAVNAYGGQKAAEALDGLAGPALVRARSVRRYLRPEDPAAALDAALAPHTTDPATPPLGLSPAQARRWRRHTLALAVSAVGTALALHRSMDRQKEVTRLTGGLESDSELEQLLGYLVGLGGWWALGTAARLSAGSRRLLERRVKKLAPFVPSLLISAGAGLLWWSTYRWLLTGTLTSIAEKAVISDFARESTVVPPAEPERSGSRESRESFATLGFHGRGFVAGGPRAGRIAEVRARLARRGHLGEQSPGERRPAEHSPGIAARTPIRVFIGRLAHPTLEEAAEAAVAELERAGALERGAILLVTNTGSGWIPQWSVEAFEFLTGGNCASVAVQYSFAGSWLNFLIGRGQAIDSSRLLHAAVTRRLAAIPADRRPKLYATGESLGALGGNGAFVSTEHMRAVLDGAVWTGTPRATPLVGRLISSRRYGSPEIHPMIGRGDRVRFVVGPEDLDRDPFGDEYPAWEFPRILYAQHPSDPIVWWEPRVIWQRPDWLREPRGADVSRHMHWLPWVTFWQLASDMPRSVKLPGGHGHNYHAEVVHYWNAVLGSGVSAAGCARIADAIAADMGTRSGSLPLTDPAPWQAGAQEDRRRNLVRALRENLREGLRRLRRGMAQGAPGDPTL</sequence>
<evidence type="ECO:0000313" key="6">
    <source>
        <dbReference type="Proteomes" id="UP001500755"/>
    </source>
</evidence>
<evidence type="ECO:0000256" key="1">
    <source>
        <dbReference type="SAM" id="Phobius"/>
    </source>
</evidence>
<feature type="domain" description="Alpha/beta-hydrolase catalytic" evidence="3">
    <location>
        <begin position="299"/>
        <end position="580"/>
    </location>
</feature>
<feature type="signal peptide" evidence="2">
    <location>
        <begin position="1"/>
        <end position="18"/>
    </location>
</feature>
<evidence type="ECO:0000259" key="3">
    <source>
        <dbReference type="Pfam" id="PF10081"/>
    </source>
</evidence>
<reference evidence="5 6" key="1">
    <citation type="journal article" date="2019" name="Int. J. Syst. Evol. Microbiol.">
        <title>The Global Catalogue of Microorganisms (GCM) 10K type strain sequencing project: providing services to taxonomists for standard genome sequencing and annotation.</title>
        <authorList>
            <consortium name="The Broad Institute Genomics Platform"/>
            <consortium name="The Broad Institute Genome Sequencing Center for Infectious Disease"/>
            <person name="Wu L."/>
            <person name="Ma J."/>
        </authorList>
    </citation>
    <scope>NUCLEOTIDE SEQUENCE [LARGE SCALE GENOMIC DNA]</scope>
    <source>
        <strain evidence="5 6">JCM 14546</strain>
    </source>
</reference>
<feature type="chain" id="PRO_5045237902" evidence="2">
    <location>
        <begin position="19"/>
        <end position="654"/>
    </location>
</feature>
<dbReference type="EMBL" id="BAAANO010000013">
    <property type="protein sequence ID" value="GAA2005468.1"/>
    <property type="molecule type" value="Genomic_DNA"/>
</dbReference>
<keyword evidence="6" id="KW-1185">Reference proteome</keyword>
<organism evidence="5 6">
    <name type="scientific">Brevibacterium samyangense</name>
    <dbReference type="NCBI Taxonomy" id="366888"/>
    <lineage>
        <taxon>Bacteria</taxon>
        <taxon>Bacillati</taxon>
        <taxon>Actinomycetota</taxon>
        <taxon>Actinomycetes</taxon>
        <taxon>Micrococcales</taxon>
        <taxon>Brevibacteriaceae</taxon>
        <taxon>Brevibacterium</taxon>
    </lineage>
</organism>
<comment type="caution">
    <text evidence="5">The sequence shown here is derived from an EMBL/GenBank/DDBJ whole genome shotgun (WGS) entry which is preliminary data.</text>
</comment>
<feature type="domain" description="Alpha/beta-hydrolase N-terminal" evidence="4">
    <location>
        <begin position="17"/>
        <end position="258"/>
    </location>
</feature>
<dbReference type="InterPro" id="IPR027788">
    <property type="entry name" value="Alpha/beta-hydrolase_N_dom"/>
</dbReference>
<name>A0ABN2TCZ8_9MICO</name>
<feature type="transmembrane region" description="Helical" evidence="1">
    <location>
        <begin position="177"/>
        <end position="196"/>
    </location>
</feature>
<gene>
    <name evidence="5" type="ORF">GCM10009755_13930</name>
</gene>
<dbReference type="Proteomes" id="UP001500755">
    <property type="component" value="Unassembled WGS sequence"/>
</dbReference>
<accession>A0ABN2TCZ8</accession>
<keyword evidence="1" id="KW-0812">Transmembrane</keyword>
<protein>
    <submittedName>
        <fullName evidence="5">Alpha/beta-hydrolase family protein</fullName>
    </submittedName>
</protein>
<keyword evidence="2" id="KW-0732">Signal</keyword>
<dbReference type="Pfam" id="PF10081">
    <property type="entry name" value="Abhydrolase_9"/>
    <property type="match status" value="1"/>
</dbReference>
<proteinExistence type="predicted"/>
<evidence type="ECO:0000256" key="2">
    <source>
        <dbReference type="SAM" id="SignalP"/>
    </source>
</evidence>
<keyword evidence="1" id="KW-1133">Transmembrane helix</keyword>
<dbReference type="Pfam" id="PF15420">
    <property type="entry name" value="Abhydrolase_9_N"/>
    <property type="match status" value="1"/>
</dbReference>
<feature type="transmembrane region" description="Helical" evidence="1">
    <location>
        <begin position="144"/>
        <end position="165"/>
    </location>
</feature>
<evidence type="ECO:0000259" key="4">
    <source>
        <dbReference type="Pfam" id="PF15420"/>
    </source>
</evidence>
<evidence type="ECO:0000313" key="5">
    <source>
        <dbReference type="EMBL" id="GAA2005468.1"/>
    </source>
</evidence>